<dbReference type="Proteomes" id="UP000635606">
    <property type="component" value="Unassembled WGS sequence"/>
</dbReference>
<keyword evidence="5" id="KW-1185">Reference proteome</keyword>
<dbReference type="PANTHER" id="PTHR23028">
    <property type="entry name" value="ACETYLTRANSFERASE"/>
    <property type="match status" value="1"/>
</dbReference>
<dbReference type="RefSeq" id="WP_203934519.1">
    <property type="nucleotide sequence ID" value="NZ_BOPH01000143.1"/>
</dbReference>
<evidence type="ECO:0000256" key="1">
    <source>
        <dbReference type="SAM" id="MobiDB-lite"/>
    </source>
</evidence>
<dbReference type="AlphaFoldDB" id="A0A8J4A542"/>
<keyword evidence="2" id="KW-0812">Transmembrane</keyword>
<feature type="transmembrane region" description="Helical" evidence="2">
    <location>
        <begin position="21"/>
        <end position="41"/>
    </location>
</feature>
<feature type="compositionally biased region" description="Basic and acidic residues" evidence="1">
    <location>
        <begin position="389"/>
        <end position="418"/>
    </location>
</feature>
<comment type="caution">
    <text evidence="4">The sequence shown here is derived from an EMBL/GenBank/DDBJ whole genome shotgun (WGS) entry which is preliminary data.</text>
</comment>
<feature type="transmembrane region" description="Helical" evidence="2">
    <location>
        <begin position="274"/>
        <end position="293"/>
    </location>
</feature>
<protein>
    <submittedName>
        <fullName evidence="4">O-antigen acetylase</fullName>
    </submittedName>
</protein>
<dbReference type="InterPro" id="IPR002656">
    <property type="entry name" value="Acyl_transf_3_dom"/>
</dbReference>
<feature type="domain" description="Acyltransferase 3" evidence="3">
    <location>
        <begin position="23"/>
        <end position="366"/>
    </location>
</feature>
<feature type="transmembrane region" description="Helical" evidence="2">
    <location>
        <begin position="351"/>
        <end position="371"/>
    </location>
</feature>
<keyword evidence="2" id="KW-1133">Transmembrane helix</keyword>
<accession>A0A8J4A542</accession>
<dbReference type="GO" id="GO:0016747">
    <property type="term" value="F:acyltransferase activity, transferring groups other than amino-acyl groups"/>
    <property type="evidence" value="ECO:0007669"/>
    <property type="project" value="InterPro"/>
</dbReference>
<keyword evidence="2" id="KW-0472">Membrane</keyword>
<feature type="compositionally biased region" description="Low complexity" evidence="1">
    <location>
        <begin position="427"/>
        <end position="436"/>
    </location>
</feature>
<sequence>MRIPTRWVPGRTLADEFSTRANSIGFLRLVLATSVLVAHAAPLGYGGTNYGHSWTRNQFELGGFGVYGFFVLSGFLITASGMRFTLPRYAWHRFLRIFPGFWACLVVTAFVIAPFVAIYERDTLAGFWTHPAGPFDYLTKNILTGMQQYQISGLLSTTPYGELTGGPSAFNGSLWSLIYELTCYVIVAVLAWTGVLRGAPRLVVIVTLAMYAVVVADFVRQLPATNTSTYPRGAIGPLPLIGTLTVSTMHMLFMLFLAGACLHLYRHRIPMHPAIAAGAAVAFLGSAALGGFIVIGLPAYVYLLVWVACKLPARFQGIGRKRDYSYGIYIYAFPVQQVVAMLGGAKWGPVVYIALSLAGTVLLAVPSWHLVEKPAMSAKNWTPKLLRSRGPDEQKPAPDEPRPEATREPDRGPDRGPEPEPEPEPATPTATEPARS</sequence>
<organism evidence="4 5">
    <name type="scientific">Virgisporangium ochraceum</name>
    <dbReference type="NCBI Taxonomy" id="65505"/>
    <lineage>
        <taxon>Bacteria</taxon>
        <taxon>Bacillati</taxon>
        <taxon>Actinomycetota</taxon>
        <taxon>Actinomycetes</taxon>
        <taxon>Micromonosporales</taxon>
        <taxon>Micromonosporaceae</taxon>
        <taxon>Virgisporangium</taxon>
    </lineage>
</organism>
<feature type="region of interest" description="Disordered" evidence="1">
    <location>
        <begin position="382"/>
        <end position="436"/>
    </location>
</feature>
<evidence type="ECO:0000313" key="5">
    <source>
        <dbReference type="Proteomes" id="UP000635606"/>
    </source>
</evidence>
<dbReference type="InterPro" id="IPR050879">
    <property type="entry name" value="Acyltransferase_3"/>
</dbReference>
<name>A0A8J4A542_9ACTN</name>
<dbReference type="Pfam" id="PF01757">
    <property type="entry name" value="Acyl_transf_3"/>
    <property type="match status" value="1"/>
</dbReference>
<reference evidence="4" key="1">
    <citation type="submission" date="2021-01" db="EMBL/GenBank/DDBJ databases">
        <title>Whole genome shotgun sequence of Virgisporangium ochraceum NBRC 16418.</title>
        <authorList>
            <person name="Komaki H."/>
            <person name="Tamura T."/>
        </authorList>
    </citation>
    <scope>NUCLEOTIDE SEQUENCE</scope>
    <source>
        <strain evidence="4">NBRC 16418</strain>
    </source>
</reference>
<evidence type="ECO:0000313" key="4">
    <source>
        <dbReference type="EMBL" id="GIJ74722.1"/>
    </source>
</evidence>
<feature type="transmembrane region" description="Helical" evidence="2">
    <location>
        <begin position="240"/>
        <end position="262"/>
    </location>
</feature>
<feature type="transmembrane region" description="Helical" evidence="2">
    <location>
        <begin position="61"/>
        <end position="82"/>
    </location>
</feature>
<dbReference type="GO" id="GO:0009103">
    <property type="term" value="P:lipopolysaccharide biosynthetic process"/>
    <property type="evidence" value="ECO:0007669"/>
    <property type="project" value="TreeGrafter"/>
</dbReference>
<feature type="transmembrane region" description="Helical" evidence="2">
    <location>
        <begin position="174"/>
        <end position="195"/>
    </location>
</feature>
<gene>
    <name evidence="4" type="ORF">Voc01_096390</name>
</gene>
<dbReference type="PANTHER" id="PTHR23028:SF53">
    <property type="entry name" value="ACYL_TRANSF_3 DOMAIN-CONTAINING PROTEIN"/>
    <property type="match status" value="1"/>
</dbReference>
<dbReference type="EMBL" id="BOPH01000143">
    <property type="protein sequence ID" value="GIJ74722.1"/>
    <property type="molecule type" value="Genomic_DNA"/>
</dbReference>
<dbReference type="GO" id="GO:0016020">
    <property type="term" value="C:membrane"/>
    <property type="evidence" value="ECO:0007669"/>
    <property type="project" value="TreeGrafter"/>
</dbReference>
<feature type="transmembrane region" description="Helical" evidence="2">
    <location>
        <begin position="94"/>
        <end position="119"/>
    </location>
</feature>
<evidence type="ECO:0000256" key="2">
    <source>
        <dbReference type="SAM" id="Phobius"/>
    </source>
</evidence>
<feature type="transmembrane region" description="Helical" evidence="2">
    <location>
        <begin position="202"/>
        <end position="220"/>
    </location>
</feature>
<proteinExistence type="predicted"/>
<evidence type="ECO:0000259" key="3">
    <source>
        <dbReference type="Pfam" id="PF01757"/>
    </source>
</evidence>